<dbReference type="AlphaFoldDB" id="A0A419SBD0"/>
<dbReference type="Gene3D" id="3.40.50.1820">
    <property type="entry name" value="alpha/beta hydrolase"/>
    <property type="match status" value="1"/>
</dbReference>
<comment type="caution">
    <text evidence="2">The sequence shown here is derived from an EMBL/GenBank/DDBJ whole genome shotgun (WGS) entry which is preliminary data.</text>
</comment>
<dbReference type="SUPFAM" id="SSF53474">
    <property type="entry name" value="alpha/beta-Hydrolases"/>
    <property type="match status" value="1"/>
</dbReference>
<dbReference type="OrthoDB" id="3668964at2"/>
<keyword evidence="3" id="KW-1185">Reference proteome</keyword>
<keyword evidence="1" id="KW-0732">Signal</keyword>
<feature type="chain" id="PRO_5019533503" evidence="1">
    <location>
        <begin position="19"/>
        <end position="456"/>
    </location>
</feature>
<organism evidence="2 3">
    <name type="scientific">Pelobium manganitolerans</name>
    <dbReference type="NCBI Taxonomy" id="1842495"/>
    <lineage>
        <taxon>Bacteria</taxon>
        <taxon>Pseudomonadati</taxon>
        <taxon>Bacteroidota</taxon>
        <taxon>Sphingobacteriia</taxon>
        <taxon>Sphingobacteriales</taxon>
        <taxon>Sphingobacteriaceae</taxon>
        <taxon>Pelobium</taxon>
    </lineage>
</organism>
<dbReference type="Proteomes" id="UP000283433">
    <property type="component" value="Unassembled WGS sequence"/>
</dbReference>
<evidence type="ECO:0000313" key="2">
    <source>
        <dbReference type="EMBL" id="RKD19608.1"/>
    </source>
</evidence>
<dbReference type="InterPro" id="IPR050261">
    <property type="entry name" value="FrsA_esterase"/>
</dbReference>
<name>A0A419SBD0_9SPHI</name>
<dbReference type="ESTHER" id="9sphi-a0a419sbd0">
    <property type="family name" value="Pectin_methylesterase"/>
</dbReference>
<evidence type="ECO:0000256" key="1">
    <source>
        <dbReference type="SAM" id="SignalP"/>
    </source>
</evidence>
<dbReference type="EMBL" id="MBTA01000002">
    <property type="protein sequence ID" value="RKD19608.1"/>
    <property type="molecule type" value="Genomic_DNA"/>
</dbReference>
<feature type="signal peptide" evidence="1">
    <location>
        <begin position="1"/>
        <end position="18"/>
    </location>
</feature>
<sequence>MRLLFSFLFLLSLMTVKAQNSDDKYPKSLKDVLLEIQDRYHVTIKFSDKQVEGKTVDYAQWRFRADVDETLNNVLKPLDMKVNKEKEGVYKLKEYEYYRWQPEDGWAELARLASKYHDKGSWEQRKAEIKPCLLEALKLSPMPPRPNSKPIFTSIRQFDGYTVQNMALEVLPGVYINGSLYRPTKVKGKIPLILSPDGHWYQQRYREDCQIRCATLARMGAMAFSYDLFAWGESMLQFDYEDHRKSLSMAVQTLDAIRLLDYFLTRKDVDPERVGISGGSGAGSHTVLVTAIDDRIKLSAPVVAISSYFYGGCPCESGLPIHLCAGGTDNVELAAFAAPRPQLLVSDGGDWTAHTPLHDFPYLQNIYSYYGAKNKVENVHLPDEKHDFGVNKRKALYDFVARNFKMDIGAVDEKKVTIEKENAMKVFGDKGEKLPANAMKGYDNLENYFKSLENAK</sequence>
<accession>A0A419SBD0</accession>
<reference evidence="2 3" key="1">
    <citation type="submission" date="2016-07" db="EMBL/GenBank/DDBJ databases">
        <title>Genome of Pelobium manganitolerans.</title>
        <authorList>
            <person name="Wu S."/>
            <person name="Wang G."/>
        </authorList>
    </citation>
    <scope>NUCLEOTIDE SEQUENCE [LARGE SCALE GENOMIC DNA]</scope>
    <source>
        <strain evidence="2 3">YS-25</strain>
    </source>
</reference>
<proteinExistence type="predicted"/>
<dbReference type="InterPro" id="IPR029058">
    <property type="entry name" value="AB_hydrolase_fold"/>
</dbReference>
<dbReference type="PANTHER" id="PTHR22946:SF8">
    <property type="entry name" value="ACETYL XYLAN ESTERASE DOMAIN-CONTAINING PROTEIN"/>
    <property type="match status" value="1"/>
</dbReference>
<gene>
    <name evidence="2" type="ORF">BCY91_13530</name>
</gene>
<protein>
    <submittedName>
        <fullName evidence="2">Acetylxylan esterase</fullName>
    </submittedName>
</protein>
<dbReference type="PANTHER" id="PTHR22946">
    <property type="entry name" value="DIENELACTONE HYDROLASE DOMAIN-CONTAINING PROTEIN-RELATED"/>
    <property type="match status" value="1"/>
</dbReference>
<evidence type="ECO:0000313" key="3">
    <source>
        <dbReference type="Proteomes" id="UP000283433"/>
    </source>
</evidence>